<comment type="caution">
    <text evidence="1">The sequence shown here is derived from an EMBL/GenBank/DDBJ whole genome shotgun (WGS) entry which is preliminary data.</text>
</comment>
<evidence type="ECO:0000313" key="2">
    <source>
        <dbReference type="Proteomes" id="UP000807469"/>
    </source>
</evidence>
<protein>
    <submittedName>
        <fullName evidence="1">Uncharacterized protein</fullName>
    </submittedName>
</protein>
<dbReference type="EMBL" id="MU155198">
    <property type="protein sequence ID" value="KAF9480247.1"/>
    <property type="molecule type" value="Genomic_DNA"/>
</dbReference>
<keyword evidence="2" id="KW-1185">Reference proteome</keyword>
<dbReference type="AlphaFoldDB" id="A0A9P6CV30"/>
<reference evidence="1" key="1">
    <citation type="submission" date="2020-11" db="EMBL/GenBank/DDBJ databases">
        <authorList>
            <consortium name="DOE Joint Genome Institute"/>
            <person name="Ahrendt S."/>
            <person name="Riley R."/>
            <person name="Andreopoulos W."/>
            <person name="Labutti K."/>
            <person name="Pangilinan J."/>
            <person name="Ruiz-Duenas F.J."/>
            <person name="Barrasa J.M."/>
            <person name="Sanchez-Garcia M."/>
            <person name="Camarero S."/>
            <person name="Miyauchi S."/>
            <person name="Serrano A."/>
            <person name="Linde D."/>
            <person name="Babiker R."/>
            <person name="Drula E."/>
            <person name="Ayuso-Fernandez I."/>
            <person name="Pacheco R."/>
            <person name="Padilla G."/>
            <person name="Ferreira P."/>
            <person name="Barriuso J."/>
            <person name="Kellner H."/>
            <person name="Castanera R."/>
            <person name="Alfaro M."/>
            <person name="Ramirez L."/>
            <person name="Pisabarro A.G."/>
            <person name="Kuo A."/>
            <person name="Tritt A."/>
            <person name="Lipzen A."/>
            <person name="He G."/>
            <person name="Yan M."/>
            <person name="Ng V."/>
            <person name="Cullen D."/>
            <person name="Martin F."/>
            <person name="Rosso M.-N."/>
            <person name="Henrissat B."/>
            <person name="Hibbett D."/>
            <person name="Martinez A.T."/>
            <person name="Grigoriev I.V."/>
        </authorList>
    </citation>
    <scope>NUCLEOTIDE SEQUENCE</scope>
    <source>
        <strain evidence="1">CIRM-BRFM 674</strain>
    </source>
</reference>
<evidence type="ECO:0000313" key="1">
    <source>
        <dbReference type="EMBL" id="KAF9480247.1"/>
    </source>
</evidence>
<sequence>MLQWLVPRARKHSWIDFVQCALQPTTPSDRSSWEVSPPELQSQFPASSRVARRNFLLTVLLSLA</sequence>
<organism evidence="1 2">
    <name type="scientific">Pholiota conissans</name>
    <dbReference type="NCBI Taxonomy" id="109636"/>
    <lineage>
        <taxon>Eukaryota</taxon>
        <taxon>Fungi</taxon>
        <taxon>Dikarya</taxon>
        <taxon>Basidiomycota</taxon>
        <taxon>Agaricomycotina</taxon>
        <taxon>Agaricomycetes</taxon>
        <taxon>Agaricomycetidae</taxon>
        <taxon>Agaricales</taxon>
        <taxon>Agaricineae</taxon>
        <taxon>Strophariaceae</taxon>
        <taxon>Pholiota</taxon>
    </lineage>
</organism>
<gene>
    <name evidence="1" type="ORF">BDN70DRAFT_980007</name>
</gene>
<dbReference type="Proteomes" id="UP000807469">
    <property type="component" value="Unassembled WGS sequence"/>
</dbReference>
<accession>A0A9P6CV30</accession>
<name>A0A9P6CV30_9AGAR</name>
<proteinExistence type="predicted"/>